<proteinExistence type="predicted"/>
<evidence type="ECO:0000256" key="3">
    <source>
        <dbReference type="SAM" id="MobiDB-lite"/>
    </source>
</evidence>
<feature type="compositionally biased region" description="Basic and acidic residues" evidence="3">
    <location>
        <begin position="134"/>
        <end position="144"/>
    </location>
</feature>
<gene>
    <name evidence="5" type="ORF">IscW_ISCW011228</name>
</gene>
<evidence type="ECO:0000313" key="6">
    <source>
        <dbReference type="EnsemblMetazoa" id="ISCW011228-PA"/>
    </source>
</evidence>
<dbReference type="EnsemblMetazoa" id="ISCW011228-RA">
    <property type="protein sequence ID" value="ISCW011228-PA"/>
    <property type="gene ID" value="ISCW011228"/>
</dbReference>
<feature type="compositionally biased region" description="Basic residues" evidence="3">
    <location>
        <begin position="246"/>
        <end position="256"/>
    </location>
</feature>
<dbReference type="Pfam" id="PF00379">
    <property type="entry name" value="Chitin_bind_4"/>
    <property type="match status" value="1"/>
</dbReference>
<dbReference type="InParanoid" id="B7Q8D8"/>
<evidence type="ECO:0000256" key="4">
    <source>
        <dbReference type="SAM" id="SignalP"/>
    </source>
</evidence>
<dbReference type="VEuPathDB" id="VectorBase:ISCP_019684"/>
<feature type="region of interest" description="Disordered" evidence="3">
    <location>
        <begin position="22"/>
        <end position="45"/>
    </location>
</feature>
<dbReference type="VEuPathDB" id="VectorBase:ISCI011228"/>
<reference evidence="6" key="2">
    <citation type="submission" date="2020-05" db="UniProtKB">
        <authorList>
            <consortium name="EnsemblMetazoa"/>
        </authorList>
    </citation>
    <scope>IDENTIFICATION</scope>
    <source>
        <strain evidence="6">wikel</strain>
    </source>
</reference>
<evidence type="ECO:0000256" key="1">
    <source>
        <dbReference type="ARBA" id="ARBA00022460"/>
    </source>
</evidence>
<dbReference type="EMBL" id="DS883086">
    <property type="protein sequence ID" value="EEC15110.1"/>
    <property type="molecule type" value="Genomic_DNA"/>
</dbReference>
<feature type="compositionally biased region" description="Low complexity" evidence="3">
    <location>
        <begin position="22"/>
        <end position="33"/>
    </location>
</feature>
<dbReference type="PANTHER" id="PTHR10380">
    <property type="entry name" value="CUTICLE PROTEIN"/>
    <property type="match status" value="1"/>
</dbReference>
<dbReference type="PaxDb" id="6945-B7Q8D8"/>
<dbReference type="InterPro" id="IPR050468">
    <property type="entry name" value="Cuticle_Struct_Prot"/>
</dbReference>
<sequence length="485" mass="53060">MLPSCIALLGLMLSTFPATGAAVSSTSASPTATKDMEAKESSKSLVTLTPPSITQSASYQYGYEVGTVDSTLFKGQAKEQGGLTRGTYAYKDDSGQYRQVEYVANENGYRASISAKGPKSAGNRVKNLSLSNSDSRKTQVEDKAPTPTAATFTTQTDSVLQKLKQSDKAQVFFEPKAPTKEEASSLITSYEIPRASAIPKKGQANNGEATSNAPPKPAFFDQPAKVERKVVVTSGGGGSLPLTQRQQKRVTVIHKSAHSEQSSDKSRSSPRTFTKTFRGPQYRPTLRPQVRQQIQQQLQQQQHQAQQPFLFGRPDALQQMLKQQQQQQFFMPQNQGFQKIITQGPVPIELKVEPLYDMNKGVGHNIGIKDAFPGATSVKVNDKMNVQVAGLLVNNQGLFPKHLLQGIGKSQLRFNEPLNVHIPIGELPPRPAVNVRIKGPDGKISQVLVPLHDAVLSKRSTFRAFLSKLEPFKGAEDFTPSQRRT</sequence>
<evidence type="ECO:0000313" key="7">
    <source>
        <dbReference type="Proteomes" id="UP000001555"/>
    </source>
</evidence>
<dbReference type="HOGENOM" id="CLU_562958_0_0_1"/>
<name>B7Q8D8_IXOSC</name>
<feature type="compositionally biased region" description="Low complexity" evidence="3">
    <location>
        <begin position="289"/>
        <end position="302"/>
    </location>
</feature>
<dbReference type="GO" id="GO:0008010">
    <property type="term" value="F:structural constituent of chitin-based larval cuticle"/>
    <property type="evidence" value="ECO:0000318"/>
    <property type="project" value="GO_Central"/>
</dbReference>
<dbReference type="VEuPathDB" id="VectorBase:ISCW011228"/>
<organism>
    <name type="scientific">Ixodes scapularis</name>
    <name type="common">Black-legged tick</name>
    <name type="synonym">Deer tick</name>
    <dbReference type="NCBI Taxonomy" id="6945"/>
    <lineage>
        <taxon>Eukaryota</taxon>
        <taxon>Metazoa</taxon>
        <taxon>Ecdysozoa</taxon>
        <taxon>Arthropoda</taxon>
        <taxon>Chelicerata</taxon>
        <taxon>Arachnida</taxon>
        <taxon>Acari</taxon>
        <taxon>Parasitiformes</taxon>
        <taxon>Ixodida</taxon>
        <taxon>Ixodoidea</taxon>
        <taxon>Ixodidae</taxon>
        <taxon>Ixodinae</taxon>
        <taxon>Ixodes</taxon>
    </lineage>
</organism>
<dbReference type="Proteomes" id="UP000001555">
    <property type="component" value="Unassembled WGS sequence"/>
</dbReference>
<dbReference type="GO" id="GO:0062129">
    <property type="term" value="C:chitin-based extracellular matrix"/>
    <property type="evidence" value="ECO:0000318"/>
    <property type="project" value="GO_Central"/>
</dbReference>
<dbReference type="OrthoDB" id="6508828at2759"/>
<reference evidence="5 7" key="1">
    <citation type="submission" date="2008-03" db="EMBL/GenBank/DDBJ databases">
        <title>Annotation of Ixodes scapularis.</title>
        <authorList>
            <consortium name="Ixodes scapularis Genome Project Consortium"/>
            <person name="Caler E."/>
            <person name="Hannick L.I."/>
            <person name="Bidwell S."/>
            <person name="Joardar V."/>
            <person name="Thiagarajan M."/>
            <person name="Amedeo P."/>
            <person name="Galinsky K.J."/>
            <person name="Schobel S."/>
            <person name="Inman J."/>
            <person name="Hostetler J."/>
            <person name="Miller J."/>
            <person name="Hammond M."/>
            <person name="Megy K."/>
            <person name="Lawson D."/>
            <person name="Kodira C."/>
            <person name="Sutton G."/>
            <person name="Meyer J."/>
            <person name="Hill C.A."/>
            <person name="Birren B."/>
            <person name="Nene V."/>
            <person name="Collins F."/>
            <person name="Alarcon-Chaidez F."/>
            <person name="Wikel S."/>
            <person name="Strausberg R."/>
        </authorList>
    </citation>
    <scope>NUCLEOTIDE SEQUENCE [LARGE SCALE GENOMIC DNA]</scope>
    <source>
        <strain evidence="7">Wikel</strain>
        <strain evidence="5">Wikel colony</strain>
    </source>
</reference>
<protein>
    <submittedName>
        <fullName evidence="5 6">Uncharacterized protein</fullName>
    </submittedName>
</protein>
<feature type="region of interest" description="Disordered" evidence="3">
    <location>
        <begin position="114"/>
        <end position="147"/>
    </location>
</feature>
<keyword evidence="1 2" id="KW-0193">Cuticle</keyword>
<feature type="region of interest" description="Disordered" evidence="3">
    <location>
        <begin position="199"/>
        <end position="222"/>
    </location>
</feature>
<dbReference type="AlphaFoldDB" id="B7Q8D8"/>
<feature type="signal peptide" evidence="4">
    <location>
        <begin position="1"/>
        <end position="21"/>
    </location>
</feature>
<dbReference type="EMBL" id="ABJB010616482">
    <property type="status" value="NOT_ANNOTATED_CDS"/>
    <property type="molecule type" value="Genomic_DNA"/>
</dbReference>
<feature type="compositionally biased region" description="Basic and acidic residues" evidence="3">
    <location>
        <begin position="257"/>
        <end position="267"/>
    </location>
</feature>
<evidence type="ECO:0000313" key="5">
    <source>
        <dbReference type="EMBL" id="EEC15110.1"/>
    </source>
</evidence>
<feature type="compositionally biased region" description="Polar residues" evidence="3">
    <location>
        <begin position="203"/>
        <end position="213"/>
    </location>
</feature>
<keyword evidence="7" id="KW-1185">Reference proteome</keyword>
<feature type="chain" id="PRO_5010826737" evidence="4">
    <location>
        <begin position="22"/>
        <end position="485"/>
    </location>
</feature>
<evidence type="ECO:0000256" key="2">
    <source>
        <dbReference type="PROSITE-ProRule" id="PRU00497"/>
    </source>
</evidence>
<keyword evidence="4" id="KW-0732">Signal</keyword>
<dbReference type="InterPro" id="IPR000618">
    <property type="entry name" value="Insect_cuticle"/>
</dbReference>
<dbReference type="PROSITE" id="PS51155">
    <property type="entry name" value="CHIT_BIND_RR_2"/>
    <property type="match status" value="1"/>
</dbReference>
<dbReference type="PANTHER" id="PTHR10380:SF173">
    <property type="entry name" value="CUTICULAR PROTEIN 47EF, ISOFORM C-RELATED"/>
    <property type="match status" value="1"/>
</dbReference>
<feature type="region of interest" description="Disordered" evidence="3">
    <location>
        <begin position="234"/>
        <end position="302"/>
    </location>
</feature>
<accession>B7Q8D8</accession>